<dbReference type="PANTHER" id="PTHR47707">
    <property type="entry name" value="8-OXO-DGTP DIPHOSPHATASE"/>
    <property type="match status" value="1"/>
</dbReference>
<evidence type="ECO:0000256" key="11">
    <source>
        <dbReference type="ARBA" id="ARBA00038905"/>
    </source>
</evidence>
<keyword evidence="9" id="KW-0234">DNA repair</keyword>
<evidence type="ECO:0000313" key="14">
    <source>
        <dbReference type="Proteomes" id="UP000051307"/>
    </source>
</evidence>
<keyword evidence="4" id="KW-0235">DNA replication</keyword>
<comment type="catalytic activity">
    <reaction evidence="10">
        <text>8-oxo-dGTP + H2O = 8-oxo-dGMP + diphosphate + H(+)</text>
        <dbReference type="Rhea" id="RHEA:31575"/>
        <dbReference type="ChEBI" id="CHEBI:15377"/>
        <dbReference type="ChEBI" id="CHEBI:15378"/>
        <dbReference type="ChEBI" id="CHEBI:33019"/>
        <dbReference type="ChEBI" id="CHEBI:63224"/>
        <dbReference type="ChEBI" id="CHEBI:77896"/>
        <dbReference type="EC" id="3.6.1.55"/>
    </reaction>
</comment>
<evidence type="ECO:0000256" key="5">
    <source>
        <dbReference type="ARBA" id="ARBA00022723"/>
    </source>
</evidence>
<keyword evidence="5" id="KW-0479">Metal-binding</keyword>
<evidence type="ECO:0000256" key="6">
    <source>
        <dbReference type="ARBA" id="ARBA00022763"/>
    </source>
</evidence>
<dbReference type="PRINTS" id="PR00502">
    <property type="entry name" value="NUDIXFAMILY"/>
</dbReference>
<dbReference type="GO" id="GO:0035539">
    <property type="term" value="F:8-oxo-7,8-dihydrodeoxyguanosine triphosphate pyrophosphatase activity"/>
    <property type="evidence" value="ECO:0007669"/>
    <property type="project" value="UniProtKB-EC"/>
</dbReference>
<evidence type="ECO:0000313" key="13">
    <source>
        <dbReference type="EMBL" id="KRM02059.1"/>
    </source>
</evidence>
<reference evidence="13 14" key="1">
    <citation type="journal article" date="2015" name="Genome Announc.">
        <title>Expanding the biotechnology potential of lactobacilli through comparative genomics of 213 strains and associated genera.</title>
        <authorList>
            <person name="Sun Z."/>
            <person name="Harris H.M."/>
            <person name="McCann A."/>
            <person name="Guo C."/>
            <person name="Argimon S."/>
            <person name="Zhang W."/>
            <person name="Yang X."/>
            <person name="Jeffery I.B."/>
            <person name="Cooney J.C."/>
            <person name="Kagawa T.F."/>
            <person name="Liu W."/>
            <person name="Song Y."/>
            <person name="Salvetti E."/>
            <person name="Wrobel A."/>
            <person name="Rasinkangas P."/>
            <person name="Parkhill J."/>
            <person name="Rea M.C."/>
            <person name="O'Sullivan O."/>
            <person name="Ritari J."/>
            <person name="Douillard F.P."/>
            <person name="Paul Ross R."/>
            <person name="Yang R."/>
            <person name="Briner A.E."/>
            <person name="Felis G.E."/>
            <person name="de Vos W.M."/>
            <person name="Barrangou R."/>
            <person name="Klaenhammer T.R."/>
            <person name="Caufield P.W."/>
            <person name="Cui Y."/>
            <person name="Zhang H."/>
            <person name="O'Toole P.W."/>
        </authorList>
    </citation>
    <scope>NUCLEOTIDE SEQUENCE [LARGE SCALE GENOMIC DNA]</scope>
    <source>
        <strain evidence="13 14">DSM 16761</strain>
    </source>
</reference>
<dbReference type="eggNOG" id="COG0494">
    <property type="taxonomic scope" value="Bacteria"/>
</dbReference>
<dbReference type="CDD" id="cd03425">
    <property type="entry name" value="NUDIX_MutT_NudA_like"/>
    <property type="match status" value="1"/>
</dbReference>
<dbReference type="Pfam" id="PF00293">
    <property type="entry name" value="NUDIX"/>
    <property type="match status" value="1"/>
</dbReference>
<dbReference type="RefSeq" id="WP_025015598.1">
    <property type="nucleotide sequence ID" value="NZ_AZFU01000045.1"/>
</dbReference>
<evidence type="ECO:0000256" key="2">
    <source>
        <dbReference type="ARBA" id="ARBA00005582"/>
    </source>
</evidence>
<protein>
    <recommendedName>
        <fullName evidence="11">8-oxo-dGTP diphosphatase</fullName>
        <ecNumber evidence="11">3.6.1.55</ecNumber>
    </recommendedName>
</protein>
<dbReference type="OrthoDB" id="9810648at2"/>
<name>A0A0R1VD66_9LACO</name>
<dbReference type="EMBL" id="AZFU01000045">
    <property type="protein sequence ID" value="KRM02059.1"/>
    <property type="molecule type" value="Genomic_DNA"/>
</dbReference>
<evidence type="ECO:0000256" key="8">
    <source>
        <dbReference type="ARBA" id="ARBA00022842"/>
    </source>
</evidence>
<dbReference type="InterPro" id="IPR015797">
    <property type="entry name" value="NUDIX_hydrolase-like_dom_sf"/>
</dbReference>
<evidence type="ECO:0000256" key="9">
    <source>
        <dbReference type="ARBA" id="ARBA00023204"/>
    </source>
</evidence>
<keyword evidence="7" id="KW-0378">Hydrolase</keyword>
<keyword evidence="3" id="KW-0515">Mutator protein</keyword>
<comment type="similarity">
    <text evidence="2">Belongs to the Nudix hydrolase family.</text>
</comment>
<dbReference type="AlphaFoldDB" id="A0A0R1VD66"/>
<dbReference type="SUPFAM" id="SSF55811">
    <property type="entry name" value="Nudix"/>
    <property type="match status" value="1"/>
</dbReference>
<dbReference type="GO" id="GO:0046872">
    <property type="term" value="F:metal ion binding"/>
    <property type="evidence" value="ECO:0007669"/>
    <property type="project" value="UniProtKB-KW"/>
</dbReference>
<dbReference type="PANTHER" id="PTHR47707:SF1">
    <property type="entry name" value="NUDIX HYDROLASE FAMILY PROTEIN"/>
    <property type="match status" value="1"/>
</dbReference>
<feature type="domain" description="Nudix hydrolase" evidence="12">
    <location>
        <begin position="4"/>
        <end position="131"/>
    </location>
</feature>
<dbReference type="GO" id="GO:0006281">
    <property type="term" value="P:DNA repair"/>
    <property type="evidence" value="ECO:0007669"/>
    <property type="project" value="UniProtKB-KW"/>
</dbReference>
<evidence type="ECO:0000259" key="12">
    <source>
        <dbReference type="PROSITE" id="PS51462"/>
    </source>
</evidence>
<keyword evidence="8" id="KW-0460">Magnesium</keyword>
<dbReference type="PATRIC" id="fig|1423767.3.peg.1996"/>
<accession>A0A0R1VD66</accession>
<evidence type="ECO:0000256" key="10">
    <source>
        <dbReference type="ARBA" id="ARBA00035861"/>
    </source>
</evidence>
<keyword evidence="6" id="KW-0227">DNA damage</keyword>
<comment type="caution">
    <text evidence="13">The sequence shown here is derived from an EMBL/GenBank/DDBJ whole genome shotgun (WGS) entry which is preliminary data.</text>
</comment>
<proteinExistence type="inferred from homology"/>
<dbReference type="InterPro" id="IPR047127">
    <property type="entry name" value="MutT-like"/>
</dbReference>
<organism evidence="13 14">
    <name type="scientific">Lactobacillus kitasatonis DSM 16761 = JCM 1039</name>
    <dbReference type="NCBI Taxonomy" id="1423767"/>
    <lineage>
        <taxon>Bacteria</taxon>
        <taxon>Bacillati</taxon>
        <taxon>Bacillota</taxon>
        <taxon>Bacilli</taxon>
        <taxon>Lactobacillales</taxon>
        <taxon>Lactobacillaceae</taxon>
        <taxon>Lactobacillus</taxon>
    </lineage>
</organism>
<comment type="cofactor">
    <cofactor evidence="1">
        <name>Mg(2+)</name>
        <dbReference type="ChEBI" id="CHEBI:18420"/>
    </cofactor>
</comment>
<dbReference type="InterPro" id="IPR000086">
    <property type="entry name" value="NUDIX_hydrolase_dom"/>
</dbReference>
<dbReference type="GO" id="GO:0006260">
    <property type="term" value="P:DNA replication"/>
    <property type="evidence" value="ECO:0007669"/>
    <property type="project" value="UniProtKB-KW"/>
</dbReference>
<dbReference type="GO" id="GO:0044715">
    <property type="term" value="F:8-oxo-dGDP phosphatase activity"/>
    <property type="evidence" value="ECO:0007669"/>
    <property type="project" value="TreeGrafter"/>
</dbReference>
<evidence type="ECO:0000256" key="1">
    <source>
        <dbReference type="ARBA" id="ARBA00001946"/>
    </source>
</evidence>
<dbReference type="GO" id="GO:0008413">
    <property type="term" value="F:8-oxo-7,8-dihydroguanosine triphosphate pyrophosphatase activity"/>
    <property type="evidence" value="ECO:0007669"/>
    <property type="project" value="TreeGrafter"/>
</dbReference>
<evidence type="ECO:0000256" key="7">
    <source>
        <dbReference type="ARBA" id="ARBA00022801"/>
    </source>
</evidence>
<evidence type="ECO:0000256" key="3">
    <source>
        <dbReference type="ARBA" id="ARBA00022457"/>
    </source>
</evidence>
<dbReference type="InterPro" id="IPR020476">
    <property type="entry name" value="Nudix_hydrolase"/>
</dbReference>
<dbReference type="Gene3D" id="3.90.79.10">
    <property type="entry name" value="Nucleoside Triphosphate Pyrophosphohydrolase"/>
    <property type="match status" value="1"/>
</dbReference>
<sequence length="140" mass="15685">MAKKIIRVAGVAIIDQKENKVLAGKRNADRLVGGMWEFPGGKIEKGETPQEAAKRELEEEFHDEVKIGPQLGETVSYEYDFGIVELTVFFAKLLTHNFDLIAHSKVEWLSADQVANLKWAPADAPLVKELAKTSFKDINF</sequence>
<dbReference type="EC" id="3.6.1.55" evidence="11"/>
<evidence type="ECO:0000256" key="4">
    <source>
        <dbReference type="ARBA" id="ARBA00022705"/>
    </source>
</evidence>
<gene>
    <name evidence="13" type="ORF">FC59_GL001927</name>
</gene>
<dbReference type="PROSITE" id="PS51462">
    <property type="entry name" value="NUDIX"/>
    <property type="match status" value="1"/>
</dbReference>
<dbReference type="Proteomes" id="UP000051307">
    <property type="component" value="Unassembled WGS sequence"/>
</dbReference>
<dbReference type="GO" id="GO:0044716">
    <property type="term" value="F:8-oxo-GDP phosphatase activity"/>
    <property type="evidence" value="ECO:0007669"/>
    <property type="project" value="TreeGrafter"/>
</dbReference>